<protein>
    <submittedName>
        <fullName evidence="1">Uncharacterized protein</fullName>
    </submittedName>
</protein>
<sequence>MEDARGYRGIPAFGEWNYGDGDDWPVLAQRFESGMHVPFPVHKTCKRARASRKRRVPAFGEWNNHGDGDAGGWTAAVVKQCFEPARANKSLKQEFTGYDSGVVAMGKQQHKVARKTWAADSGPHAVMEPFSFTAVKAVDDDLYEVPSDMLCANPLRGRFDNLSPLTFPFHKLSPIVSMTSGPGLHLSFSGGGGGTNYERER</sequence>
<dbReference type="OMA" id="GEWNYGD"/>
<proteinExistence type="predicted"/>
<organism evidence="1">
    <name type="scientific">Triticum urartu</name>
    <name type="common">Red wild einkorn</name>
    <name type="synonym">Crithodium urartu</name>
    <dbReference type="NCBI Taxonomy" id="4572"/>
    <lineage>
        <taxon>Eukaryota</taxon>
        <taxon>Viridiplantae</taxon>
        <taxon>Streptophyta</taxon>
        <taxon>Embryophyta</taxon>
        <taxon>Tracheophyta</taxon>
        <taxon>Spermatophyta</taxon>
        <taxon>Magnoliopsida</taxon>
        <taxon>Liliopsida</taxon>
        <taxon>Poales</taxon>
        <taxon>Poaceae</taxon>
        <taxon>BOP clade</taxon>
        <taxon>Pooideae</taxon>
        <taxon>Triticodae</taxon>
        <taxon>Triticeae</taxon>
        <taxon>Triticinae</taxon>
        <taxon>Triticum</taxon>
    </lineage>
</organism>
<dbReference type="AlphaFoldDB" id="M7ZZ64"/>
<gene>
    <name evidence="1" type="ORF">TRIUR3_30844</name>
</gene>
<dbReference type="PANTHER" id="PTHR33699:SF23">
    <property type="entry name" value="EXPRESSED PROTEIN"/>
    <property type="match status" value="1"/>
</dbReference>
<dbReference type="EMBL" id="KD195343">
    <property type="protein sequence ID" value="EMS53424.1"/>
    <property type="molecule type" value="Genomic_DNA"/>
</dbReference>
<dbReference type="PANTHER" id="PTHR33699">
    <property type="entry name" value="EXPRESSED PROTEIN"/>
    <property type="match status" value="1"/>
</dbReference>
<accession>M7ZZ64</accession>
<evidence type="ECO:0000313" key="1">
    <source>
        <dbReference type="EMBL" id="EMS53424.1"/>
    </source>
</evidence>
<name>M7ZZ64_TRIUA</name>
<reference evidence="1" key="1">
    <citation type="journal article" date="2013" name="Nature">
        <title>Draft genome of the wheat A-genome progenitor Triticum urartu.</title>
        <authorList>
            <person name="Ling H.Q."/>
            <person name="Zhao S."/>
            <person name="Liu D."/>
            <person name="Wang J."/>
            <person name="Sun H."/>
            <person name="Zhang C."/>
            <person name="Fan H."/>
            <person name="Li D."/>
            <person name="Dong L."/>
            <person name="Tao Y."/>
            <person name="Gao C."/>
            <person name="Wu H."/>
            <person name="Li Y."/>
            <person name="Cui Y."/>
            <person name="Guo X."/>
            <person name="Zheng S."/>
            <person name="Wang B."/>
            <person name="Yu K."/>
            <person name="Liang Q."/>
            <person name="Yang W."/>
            <person name="Lou X."/>
            <person name="Chen J."/>
            <person name="Feng M."/>
            <person name="Jian J."/>
            <person name="Zhang X."/>
            <person name="Luo G."/>
            <person name="Jiang Y."/>
            <person name="Liu J."/>
            <person name="Wang Z."/>
            <person name="Sha Y."/>
            <person name="Zhang B."/>
            <person name="Wu H."/>
            <person name="Tang D."/>
            <person name="Shen Q."/>
            <person name="Xue P."/>
            <person name="Zou S."/>
            <person name="Wang X."/>
            <person name="Liu X."/>
            <person name="Wang F."/>
            <person name="Yang Y."/>
            <person name="An X."/>
            <person name="Dong Z."/>
            <person name="Zhang K."/>
            <person name="Zhang X."/>
            <person name="Luo M.C."/>
            <person name="Dvorak J."/>
            <person name="Tong Y."/>
            <person name="Wang J."/>
            <person name="Yang H."/>
            <person name="Li Z."/>
            <person name="Wang D."/>
            <person name="Zhang A."/>
            <person name="Wang J."/>
        </authorList>
    </citation>
    <scope>NUCLEOTIDE SEQUENCE</scope>
</reference>